<protein>
    <submittedName>
        <fullName evidence="2">Uncharacterized protein</fullName>
    </submittedName>
</protein>
<dbReference type="EMBL" id="MU001682">
    <property type="protein sequence ID" value="KAF2456666.1"/>
    <property type="molecule type" value="Genomic_DNA"/>
</dbReference>
<proteinExistence type="predicted"/>
<keyword evidence="3" id="KW-1185">Reference proteome</keyword>
<feature type="compositionally biased region" description="Basic residues" evidence="1">
    <location>
        <begin position="1"/>
        <end position="10"/>
    </location>
</feature>
<dbReference type="Proteomes" id="UP000799766">
    <property type="component" value="Unassembled WGS sequence"/>
</dbReference>
<evidence type="ECO:0000256" key="1">
    <source>
        <dbReference type="SAM" id="MobiDB-lite"/>
    </source>
</evidence>
<evidence type="ECO:0000313" key="3">
    <source>
        <dbReference type="Proteomes" id="UP000799766"/>
    </source>
</evidence>
<evidence type="ECO:0000313" key="2">
    <source>
        <dbReference type="EMBL" id="KAF2456666.1"/>
    </source>
</evidence>
<reference evidence="2" key="1">
    <citation type="journal article" date="2020" name="Stud. Mycol.">
        <title>101 Dothideomycetes genomes: a test case for predicting lifestyles and emergence of pathogens.</title>
        <authorList>
            <person name="Haridas S."/>
            <person name="Albert R."/>
            <person name="Binder M."/>
            <person name="Bloem J."/>
            <person name="Labutti K."/>
            <person name="Salamov A."/>
            <person name="Andreopoulos B."/>
            <person name="Baker S."/>
            <person name="Barry K."/>
            <person name="Bills G."/>
            <person name="Bluhm B."/>
            <person name="Cannon C."/>
            <person name="Castanera R."/>
            <person name="Culley D."/>
            <person name="Daum C."/>
            <person name="Ezra D."/>
            <person name="Gonzalez J."/>
            <person name="Henrissat B."/>
            <person name="Kuo A."/>
            <person name="Liang C."/>
            <person name="Lipzen A."/>
            <person name="Lutzoni F."/>
            <person name="Magnuson J."/>
            <person name="Mondo S."/>
            <person name="Nolan M."/>
            <person name="Ohm R."/>
            <person name="Pangilinan J."/>
            <person name="Park H.-J."/>
            <person name="Ramirez L."/>
            <person name="Alfaro M."/>
            <person name="Sun H."/>
            <person name="Tritt A."/>
            <person name="Yoshinaga Y."/>
            <person name="Zwiers L.-H."/>
            <person name="Turgeon B."/>
            <person name="Goodwin S."/>
            <person name="Spatafora J."/>
            <person name="Crous P."/>
            <person name="Grigoriev I."/>
        </authorList>
    </citation>
    <scope>NUCLEOTIDE SEQUENCE</scope>
    <source>
        <strain evidence="2">ATCC 16933</strain>
    </source>
</reference>
<dbReference type="OrthoDB" id="566138at2759"/>
<name>A0A6A6NY41_9PEZI</name>
<feature type="compositionally biased region" description="Polar residues" evidence="1">
    <location>
        <begin position="16"/>
        <end position="33"/>
    </location>
</feature>
<accession>A0A6A6NY41</accession>
<gene>
    <name evidence="2" type="ORF">BDY21DRAFT_345748</name>
</gene>
<dbReference type="AlphaFoldDB" id="A0A6A6NY41"/>
<sequence>MPAMTLKHKISGVLATPSSTRDLPSRPTTTSLFRSGRTSAASSSRTGTSTPSTSSERESSSSSSPPPPPPDGPVVAVILQAWDAHDFSNSVSALAAWLNGRWYKTGYAVDAATLLGILRAHGRGEGARLGAAKGDDDGGLRGKFYRDRERRWSARVVAAVLSASRR</sequence>
<feature type="region of interest" description="Disordered" evidence="1">
    <location>
        <begin position="1"/>
        <end position="74"/>
    </location>
</feature>
<feature type="compositionally biased region" description="Low complexity" evidence="1">
    <location>
        <begin position="34"/>
        <end position="54"/>
    </location>
</feature>
<organism evidence="2 3">
    <name type="scientific">Lineolata rhizophorae</name>
    <dbReference type="NCBI Taxonomy" id="578093"/>
    <lineage>
        <taxon>Eukaryota</taxon>
        <taxon>Fungi</taxon>
        <taxon>Dikarya</taxon>
        <taxon>Ascomycota</taxon>
        <taxon>Pezizomycotina</taxon>
        <taxon>Dothideomycetes</taxon>
        <taxon>Dothideomycetes incertae sedis</taxon>
        <taxon>Lineolatales</taxon>
        <taxon>Lineolataceae</taxon>
        <taxon>Lineolata</taxon>
    </lineage>
</organism>